<reference evidence="1 2" key="1">
    <citation type="submission" date="2017-01" db="EMBL/GenBank/DDBJ databases">
        <authorList>
            <person name="Mah S.A."/>
            <person name="Swanson W.J."/>
            <person name="Moy G.W."/>
            <person name="Vacquier V.D."/>
        </authorList>
    </citation>
    <scope>NUCLEOTIDE SEQUENCE [LARGE SCALE GENOMIC DNA]</scope>
    <source>
        <strain evidence="1 2">NIO-1016</strain>
    </source>
</reference>
<dbReference type="AlphaFoldDB" id="A0A1N6W388"/>
<name>A0A1N6W388_9BACI</name>
<proteinExistence type="predicted"/>
<accession>A0A1N6W388</accession>
<dbReference type="Proteomes" id="UP000186385">
    <property type="component" value="Unassembled WGS sequence"/>
</dbReference>
<evidence type="ECO:0000313" key="1">
    <source>
        <dbReference type="EMBL" id="SIQ84569.1"/>
    </source>
</evidence>
<gene>
    <name evidence="1" type="ORF">SAMN05443094_10457</name>
</gene>
<organism evidence="1 2">
    <name type="scientific">Domibacillus enclensis</name>
    <dbReference type="NCBI Taxonomy" id="1017273"/>
    <lineage>
        <taxon>Bacteria</taxon>
        <taxon>Bacillati</taxon>
        <taxon>Bacillota</taxon>
        <taxon>Bacilli</taxon>
        <taxon>Bacillales</taxon>
        <taxon>Bacillaceae</taxon>
        <taxon>Domibacillus</taxon>
    </lineage>
</organism>
<evidence type="ECO:0000313" key="2">
    <source>
        <dbReference type="Proteomes" id="UP000186385"/>
    </source>
</evidence>
<protein>
    <submittedName>
        <fullName evidence="1">Uncharacterized protein</fullName>
    </submittedName>
</protein>
<dbReference type="STRING" id="1017273.SAMN05443094_10457"/>
<dbReference type="EMBL" id="FTLX01000004">
    <property type="protein sequence ID" value="SIQ84569.1"/>
    <property type="molecule type" value="Genomic_DNA"/>
</dbReference>
<sequence length="41" mass="4579">MKKPTVKLSHRAFDGKGASFSGRPFSYALNRLVLIGLFVIR</sequence>